<keyword evidence="2 8" id="KW-0645">Protease</keyword>
<accession>A0A402BCL5</accession>
<feature type="domain" description="PDZ" evidence="7">
    <location>
        <begin position="304"/>
        <end position="383"/>
    </location>
</feature>
<evidence type="ECO:0000259" key="7">
    <source>
        <dbReference type="PROSITE" id="PS50106"/>
    </source>
</evidence>
<dbReference type="InterPro" id="IPR009003">
    <property type="entry name" value="Peptidase_S1_PA"/>
</dbReference>
<name>A0A402BCL5_9CHLR</name>
<proteinExistence type="inferred from homology"/>
<dbReference type="PANTHER" id="PTHR43343">
    <property type="entry name" value="PEPTIDASE S12"/>
    <property type="match status" value="1"/>
</dbReference>
<dbReference type="Gene3D" id="2.30.42.10">
    <property type="match status" value="1"/>
</dbReference>
<dbReference type="GO" id="GO:0004252">
    <property type="term" value="F:serine-type endopeptidase activity"/>
    <property type="evidence" value="ECO:0007669"/>
    <property type="project" value="InterPro"/>
</dbReference>
<dbReference type="Proteomes" id="UP000287171">
    <property type="component" value="Unassembled WGS sequence"/>
</dbReference>
<dbReference type="InterPro" id="IPR036034">
    <property type="entry name" value="PDZ_sf"/>
</dbReference>
<sequence>MYTSNTGQPFIEQNSMEGPSRPQFATTPRSYRPYRSPFSGMLVIGAMLLAIIFAGGTMIGWQLAARGGAIDHLQSGSAPYFFSNESDREALREQVVNSVEPSVVQINVNEIGSHSIGSGVVIDRRGYIITNNHVVEGQQGVQVVFSNGQTVTASLIGSAPDDDLAVVHVDPNRTRLAVAAFGDSSQLHVGQDVLAIGNPLGITQTVTNGIISALNRNIATGDDGQILAGTIQTDAPINPGNSGGALVDMHGQLIGIPTLAAMNPESRTPANGVGFAIPSNRVQFIAPQLIQHGKVTHTGRPALQIQVKNLDPAEAQRDGQPIVKGVIVTEVVPNGTGAQAGIKVNDVIVQIDDEEVTDVLSMSDALIKKNVGDTVNIKLYRGGQLQTIKATLGELSATR</sequence>
<keyword evidence="6" id="KW-0472">Membrane</keyword>
<dbReference type="FunFam" id="2.40.10.10:FF:000001">
    <property type="entry name" value="Periplasmic serine protease DegS"/>
    <property type="match status" value="1"/>
</dbReference>
<evidence type="ECO:0000256" key="6">
    <source>
        <dbReference type="SAM" id="Phobius"/>
    </source>
</evidence>
<keyword evidence="6" id="KW-0812">Transmembrane</keyword>
<dbReference type="RefSeq" id="WP_126629176.1">
    <property type="nucleotide sequence ID" value="NZ_BIFT01000001.1"/>
</dbReference>
<keyword evidence="3" id="KW-0378">Hydrolase</keyword>
<dbReference type="SUPFAM" id="SSF50156">
    <property type="entry name" value="PDZ domain-like"/>
    <property type="match status" value="1"/>
</dbReference>
<protein>
    <submittedName>
        <fullName evidence="8">Protease</fullName>
    </submittedName>
</protein>
<feature type="region of interest" description="Disordered" evidence="5">
    <location>
        <begin position="1"/>
        <end position="28"/>
    </location>
</feature>
<evidence type="ECO:0000256" key="3">
    <source>
        <dbReference type="ARBA" id="ARBA00022801"/>
    </source>
</evidence>
<dbReference type="EMBL" id="BIFT01000001">
    <property type="protein sequence ID" value="GCE29027.1"/>
    <property type="molecule type" value="Genomic_DNA"/>
</dbReference>
<dbReference type="SMART" id="SM00228">
    <property type="entry name" value="PDZ"/>
    <property type="match status" value="1"/>
</dbReference>
<dbReference type="PANTHER" id="PTHR43343:SF3">
    <property type="entry name" value="PROTEASE DO-LIKE 8, CHLOROPLASTIC"/>
    <property type="match status" value="1"/>
</dbReference>
<dbReference type="PROSITE" id="PS50106">
    <property type="entry name" value="PDZ"/>
    <property type="match status" value="1"/>
</dbReference>
<dbReference type="OrthoDB" id="9758917at2"/>
<dbReference type="AlphaFoldDB" id="A0A402BCL5"/>
<reference evidence="9" key="1">
    <citation type="submission" date="2018-12" db="EMBL/GenBank/DDBJ databases">
        <title>Tengunoibacter tsumagoiensis gen. nov., sp. nov., Dictyobacter kobayashii sp. nov., D. alpinus sp. nov., and D. joshuensis sp. nov. and description of Dictyobacteraceae fam. nov. within the order Ktedonobacterales isolated from Tengu-no-mugimeshi.</title>
        <authorList>
            <person name="Wang C.M."/>
            <person name="Zheng Y."/>
            <person name="Sakai Y."/>
            <person name="Toyoda A."/>
            <person name="Minakuchi Y."/>
            <person name="Abe K."/>
            <person name="Yokota A."/>
            <person name="Yabe S."/>
        </authorList>
    </citation>
    <scope>NUCLEOTIDE SEQUENCE [LARGE SCALE GENOMIC DNA]</scope>
    <source>
        <strain evidence="9">Uno16</strain>
    </source>
</reference>
<comment type="similarity">
    <text evidence="1">Belongs to the peptidase S1C family.</text>
</comment>
<comment type="caution">
    <text evidence="8">The sequence shown here is derived from an EMBL/GenBank/DDBJ whole genome shotgun (WGS) entry which is preliminary data.</text>
</comment>
<evidence type="ECO:0000256" key="5">
    <source>
        <dbReference type="SAM" id="MobiDB-lite"/>
    </source>
</evidence>
<dbReference type="InterPro" id="IPR001940">
    <property type="entry name" value="Peptidase_S1C"/>
</dbReference>
<dbReference type="SUPFAM" id="SSF50494">
    <property type="entry name" value="Trypsin-like serine proteases"/>
    <property type="match status" value="1"/>
</dbReference>
<evidence type="ECO:0000256" key="4">
    <source>
        <dbReference type="ARBA" id="ARBA00022825"/>
    </source>
</evidence>
<organism evidence="8 9">
    <name type="scientific">Dictyobacter alpinus</name>
    <dbReference type="NCBI Taxonomy" id="2014873"/>
    <lineage>
        <taxon>Bacteria</taxon>
        <taxon>Bacillati</taxon>
        <taxon>Chloroflexota</taxon>
        <taxon>Ktedonobacteria</taxon>
        <taxon>Ktedonobacterales</taxon>
        <taxon>Dictyobacteraceae</taxon>
        <taxon>Dictyobacter</taxon>
    </lineage>
</organism>
<keyword evidence="4" id="KW-0720">Serine protease</keyword>
<dbReference type="PRINTS" id="PR00834">
    <property type="entry name" value="PROTEASES2C"/>
</dbReference>
<dbReference type="Pfam" id="PF13365">
    <property type="entry name" value="Trypsin_2"/>
    <property type="match status" value="1"/>
</dbReference>
<evidence type="ECO:0000313" key="9">
    <source>
        <dbReference type="Proteomes" id="UP000287171"/>
    </source>
</evidence>
<dbReference type="InterPro" id="IPR051201">
    <property type="entry name" value="Chloro_Bact_Ser_Proteases"/>
</dbReference>
<dbReference type="GO" id="GO:0006508">
    <property type="term" value="P:proteolysis"/>
    <property type="evidence" value="ECO:0007669"/>
    <property type="project" value="UniProtKB-KW"/>
</dbReference>
<dbReference type="InterPro" id="IPR001478">
    <property type="entry name" value="PDZ"/>
</dbReference>
<dbReference type="Pfam" id="PF13180">
    <property type="entry name" value="PDZ_2"/>
    <property type="match status" value="1"/>
</dbReference>
<feature type="transmembrane region" description="Helical" evidence="6">
    <location>
        <begin position="38"/>
        <end position="61"/>
    </location>
</feature>
<keyword evidence="9" id="KW-1185">Reference proteome</keyword>
<evidence type="ECO:0000313" key="8">
    <source>
        <dbReference type="EMBL" id="GCE29027.1"/>
    </source>
</evidence>
<evidence type="ECO:0000256" key="2">
    <source>
        <dbReference type="ARBA" id="ARBA00022670"/>
    </source>
</evidence>
<gene>
    <name evidence="8" type="ORF">KDA_45110</name>
</gene>
<keyword evidence="6" id="KW-1133">Transmembrane helix</keyword>
<dbReference type="Gene3D" id="2.40.10.120">
    <property type="match status" value="1"/>
</dbReference>
<evidence type="ECO:0000256" key="1">
    <source>
        <dbReference type="ARBA" id="ARBA00010541"/>
    </source>
</evidence>